<keyword evidence="1" id="KW-0167">Capsid protein</keyword>
<feature type="non-terminal residue" evidence="1">
    <location>
        <position position="1"/>
    </location>
</feature>
<protein>
    <submittedName>
        <fullName evidence="1">Spore coat protein CotH</fullName>
    </submittedName>
</protein>
<sequence length="79" mass="8981">GDLVQRESVKKGDLVKLKKLGQKEVKIPALDKNGIQQGWKTAHRNDWQLQNLGVKGIDRKLSNDKSFKLDDISSIQKQQ</sequence>
<dbReference type="AlphaFoldDB" id="A0AAP3A7H6"/>
<accession>A0AAP3A7H6</accession>
<name>A0AAP3A7H6_ECOLX</name>
<dbReference type="EMBL" id="JAOVKC010001702">
    <property type="protein sequence ID" value="MCV5626542.1"/>
    <property type="molecule type" value="Genomic_DNA"/>
</dbReference>
<evidence type="ECO:0000313" key="1">
    <source>
        <dbReference type="EMBL" id="MCV5626542.1"/>
    </source>
</evidence>
<proteinExistence type="predicted"/>
<feature type="non-terminal residue" evidence="1">
    <location>
        <position position="79"/>
    </location>
</feature>
<evidence type="ECO:0000313" key="2">
    <source>
        <dbReference type="Proteomes" id="UP001208624"/>
    </source>
</evidence>
<comment type="caution">
    <text evidence="1">The sequence shown here is derived from an EMBL/GenBank/DDBJ whole genome shotgun (WGS) entry which is preliminary data.</text>
</comment>
<dbReference type="Proteomes" id="UP001208624">
    <property type="component" value="Unassembled WGS sequence"/>
</dbReference>
<keyword evidence="1" id="KW-0946">Virion</keyword>
<gene>
    <name evidence="1" type="ORF">OFN31_33495</name>
</gene>
<organism evidence="1 2">
    <name type="scientific">Escherichia coli</name>
    <dbReference type="NCBI Taxonomy" id="562"/>
    <lineage>
        <taxon>Bacteria</taxon>
        <taxon>Pseudomonadati</taxon>
        <taxon>Pseudomonadota</taxon>
        <taxon>Gammaproteobacteria</taxon>
        <taxon>Enterobacterales</taxon>
        <taxon>Enterobacteriaceae</taxon>
        <taxon>Escherichia</taxon>
    </lineage>
</organism>
<reference evidence="1" key="1">
    <citation type="submission" date="2023-06" db="EMBL/GenBank/DDBJ databases">
        <title>Deciphering the underlying mechanisms mediating the transmission of blaNDM gene from human to animals in China.</title>
        <authorList>
            <person name="Chen K."/>
            <person name="Chen S."/>
        </authorList>
    </citation>
    <scope>NUCLEOTIDE SEQUENCE</scope>
    <source>
        <strain evidence="1">1199</strain>
    </source>
</reference>